<feature type="transmembrane region" description="Helical" evidence="4">
    <location>
        <begin position="365"/>
        <end position="382"/>
    </location>
</feature>
<gene>
    <name evidence="6" type="ORF">SAMN04487910_2465</name>
</gene>
<feature type="transmembrane region" description="Helical" evidence="4">
    <location>
        <begin position="338"/>
        <end position="359"/>
    </location>
</feature>
<sequence>MKPKFYILPVIIIAQFFCTSLWFAGNAVIDDFAAQFNAGFNILGYLLSTVQFGFIVGTLTFALLTLVDRFPPSKVFMISALLGALCNIALLIPNITVFNVLTARFGTGFFLAGIYPVGMKIASDYYKDGLGKALGYLVGALVLGTALPHLLKELSWNSDYKIVIQSTSLLAAIGGVLIFVFVPNGPYRKPVSKLQLGVITELFGIISFRKAALGYFGHMWELYAFWGFVPILLKTYVEHHRIGIPISFWSFIIIGVGFFSCIIGGYISLKTGSRKVARYSLIISGLFCITSPLLFQLQTEIFLGLLCVWGMVVISDSPQFSTLVAAAAPAELRGTGLTIVNCIGFAITIISIQLLSYLVTKIDPSYLFVLLAVGPAIGLYSSRKQLL</sequence>
<dbReference type="AlphaFoldDB" id="A0A1H7QA39"/>
<feature type="transmembrane region" description="Helical" evidence="4">
    <location>
        <begin position="45"/>
        <end position="67"/>
    </location>
</feature>
<feature type="transmembrane region" description="Helical" evidence="4">
    <location>
        <begin position="246"/>
        <end position="269"/>
    </location>
</feature>
<organism evidence="6 7">
    <name type="scientific">Aquimarina amphilecti</name>
    <dbReference type="NCBI Taxonomy" id="1038014"/>
    <lineage>
        <taxon>Bacteria</taxon>
        <taxon>Pseudomonadati</taxon>
        <taxon>Bacteroidota</taxon>
        <taxon>Flavobacteriia</taxon>
        <taxon>Flavobacteriales</taxon>
        <taxon>Flavobacteriaceae</taxon>
        <taxon>Aquimarina</taxon>
    </lineage>
</organism>
<evidence type="ECO:0000256" key="2">
    <source>
        <dbReference type="ARBA" id="ARBA00022989"/>
    </source>
</evidence>
<dbReference type="PANTHER" id="PTHR23521">
    <property type="entry name" value="TRANSPORTER MFS SUPERFAMILY"/>
    <property type="match status" value="1"/>
</dbReference>
<reference evidence="6 7" key="1">
    <citation type="submission" date="2016-10" db="EMBL/GenBank/DDBJ databases">
        <authorList>
            <person name="de Groot N.N."/>
        </authorList>
    </citation>
    <scope>NUCLEOTIDE SEQUENCE [LARGE SCALE GENOMIC DNA]</scope>
    <source>
        <strain evidence="6 7">DSM 25232</strain>
    </source>
</reference>
<evidence type="ECO:0000256" key="1">
    <source>
        <dbReference type="ARBA" id="ARBA00022692"/>
    </source>
</evidence>
<dbReference type="PROSITE" id="PS50850">
    <property type="entry name" value="MFS"/>
    <property type="match status" value="1"/>
</dbReference>
<evidence type="ECO:0000256" key="4">
    <source>
        <dbReference type="SAM" id="Phobius"/>
    </source>
</evidence>
<dbReference type="Gene3D" id="1.20.1250.20">
    <property type="entry name" value="MFS general substrate transporter like domains"/>
    <property type="match status" value="2"/>
</dbReference>
<accession>A0A1H7QA39</accession>
<dbReference type="OrthoDB" id="9781976at2"/>
<dbReference type="EMBL" id="FOAB01000004">
    <property type="protein sequence ID" value="SEL44157.1"/>
    <property type="molecule type" value="Genomic_DNA"/>
</dbReference>
<feature type="transmembrane region" description="Helical" evidence="4">
    <location>
        <begin position="162"/>
        <end position="182"/>
    </location>
</feature>
<dbReference type="InterPro" id="IPR011701">
    <property type="entry name" value="MFS"/>
</dbReference>
<dbReference type="PANTHER" id="PTHR23521:SF3">
    <property type="entry name" value="MFS TRANSPORTER"/>
    <property type="match status" value="1"/>
</dbReference>
<feature type="transmembrane region" description="Helical" evidence="4">
    <location>
        <begin position="130"/>
        <end position="150"/>
    </location>
</feature>
<feature type="transmembrane region" description="Helical" evidence="4">
    <location>
        <begin position="5"/>
        <end position="25"/>
    </location>
</feature>
<evidence type="ECO:0000313" key="7">
    <source>
        <dbReference type="Proteomes" id="UP000198521"/>
    </source>
</evidence>
<evidence type="ECO:0000313" key="6">
    <source>
        <dbReference type="EMBL" id="SEL44157.1"/>
    </source>
</evidence>
<dbReference type="Pfam" id="PF07690">
    <property type="entry name" value="MFS_1"/>
    <property type="match status" value="1"/>
</dbReference>
<feature type="domain" description="Major facilitator superfamily (MFS) profile" evidence="5">
    <location>
        <begin position="1"/>
        <end position="387"/>
    </location>
</feature>
<feature type="transmembrane region" description="Helical" evidence="4">
    <location>
        <begin position="276"/>
        <end position="295"/>
    </location>
</feature>
<feature type="transmembrane region" description="Helical" evidence="4">
    <location>
        <begin position="74"/>
        <end position="92"/>
    </location>
</feature>
<evidence type="ECO:0000259" key="5">
    <source>
        <dbReference type="PROSITE" id="PS50850"/>
    </source>
</evidence>
<dbReference type="InterPro" id="IPR020846">
    <property type="entry name" value="MFS_dom"/>
</dbReference>
<dbReference type="Proteomes" id="UP000198521">
    <property type="component" value="Unassembled WGS sequence"/>
</dbReference>
<keyword evidence="2 4" id="KW-1133">Transmembrane helix</keyword>
<dbReference type="GO" id="GO:0022857">
    <property type="term" value="F:transmembrane transporter activity"/>
    <property type="evidence" value="ECO:0007669"/>
    <property type="project" value="InterPro"/>
</dbReference>
<dbReference type="GO" id="GO:0005886">
    <property type="term" value="C:plasma membrane"/>
    <property type="evidence" value="ECO:0007669"/>
    <property type="project" value="TreeGrafter"/>
</dbReference>
<evidence type="ECO:0000256" key="3">
    <source>
        <dbReference type="ARBA" id="ARBA00023136"/>
    </source>
</evidence>
<feature type="transmembrane region" description="Helical" evidence="4">
    <location>
        <begin position="301"/>
        <end position="326"/>
    </location>
</feature>
<dbReference type="STRING" id="1038014.SAMN04487910_2465"/>
<protein>
    <submittedName>
        <fullName evidence="6">Predicted arabinose efflux permease, MFS family</fullName>
    </submittedName>
</protein>
<keyword evidence="3 4" id="KW-0472">Membrane</keyword>
<name>A0A1H7QA39_AQUAM</name>
<keyword evidence="7" id="KW-1185">Reference proteome</keyword>
<dbReference type="InterPro" id="IPR036259">
    <property type="entry name" value="MFS_trans_sf"/>
</dbReference>
<proteinExistence type="predicted"/>
<feature type="transmembrane region" description="Helical" evidence="4">
    <location>
        <begin position="98"/>
        <end position="118"/>
    </location>
</feature>
<dbReference type="SUPFAM" id="SSF103473">
    <property type="entry name" value="MFS general substrate transporter"/>
    <property type="match status" value="1"/>
</dbReference>
<keyword evidence="1 4" id="KW-0812">Transmembrane</keyword>